<proteinExistence type="predicted"/>
<feature type="transmembrane region" description="Helical" evidence="1">
    <location>
        <begin position="58"/>
        <end position="82"/>
    </location>
</feature>
<sequence>MKIENNRGAFWSELRTRFKAQMPTRESLESHRWLRPIAHRVTEPELWHMKTEPLARGVAIGLFWAFVSPIAQIIIAAAHCVWWRGNIPVAVAVTLITNPLTIGAWLYLAYQVGSLFVSGPDTTSAIVPASGVFGMLQSFGWPTVLGMAIFAIGGSLLGYLLVRTGSRLWFHWRVARRARRRSRAEG</sequence>
<keyword evidence="1" id="KW-0472">Membrane</keyword>
<dbReference type="Pfam" id="PF09835">
    <property type="entry name" value="DUF2062"/>
    <property type="match status" value="1"/>
</dbReference>
<dbReference type="EMBL" id="JADJNC010000003">
    <property type="protein sequence ID" value="MBK7421728.1"/>
    <property type="molecule type" value="Genomic_DNA"/>
</dbReference>
<keyword evidence="1" id="KW-0812">Transmembrane</keyword>
<name>A0A9D7I737_9RHOO</name>
<protein>
    <submittedName>
        <fullName evidence="3">DUF2062 domain-containing protein</fullName>
    </submittedName>
</protein>
<evidence type="ECO:0000313" key="3">
    <source>
        <dbReference type="EMBL" id="MBK7421728.1"/>
    </source>
</evidence>
<dbReference type="PANTHER" id="PTHR40547:SF1">
    <property type="entry name" value="SLL0298 PROTEIN"/>
    <property type="match status" value="1"/>
</dbReference>
<comment type="caution">
    <text evidence="3">The sequence shown here is derived from an EMBL/GenBank/DDBJ whole genome shotgun (WGS) entry which is preliminary data.</text>
</comment>
<dbReference type="Proteomes" id="UP000886602">
    <property type="component" value="Unassembled WGS sequence"/>
</dbReference>
<feature type="domain" description="DUF2062" evidence="2">
    <location>
        <begin position="34"/>
        <end position="173"/>
    </location>
</feature>
<dbReference type="PANTHER" id="PTHR40547">
    <property type="entry name" value="SLL0298 PROTEIN"/>
    <property type="match status" value="1"/>
</dbReference>
<dbReference type="InterPro" id="IPR018639">
    <property type="entry name" value="DUF2062"/>
</dbReference>
<feature type="transmembrane region" description="Helical" evidence="1">
    <location>
        <begin position="89"/>
        <end position="110"/>
    </location>
</feature>
<organism evidence="3 4">
    <name type="scientific">Candidatus Propionivibrio dominans</name>
    <dbReference type="NCBI Taxonomy" id="2954373"/>
    <lineage>
        <taxon>Bacteria</taxon>
        <taxon>Pseudomonadati</taxon>
        <taxon>Pseudomonadota</taxon>
        <taxon>Betaproteobacteria</taxon>
        <taxon>Rhodocyclales</taxon>
        <taxon>Rhodocyclaceae</taxon>
        <taxon>Propionivibrio</taxon>
    </lineage>
</organism>
<evidence type="ECO:0000313" key="4">
    <source>
        <dbReference type="Proteomes" id="UP000886602"/>
    </source>
</evidence>
<keyword evidence="1" id="KW-1133">Transmembrane helix</keyword>
<evidence type="ECO:0000256" key="1">
    <source>
        <dbReference type="SAM" id="Phobius"/>
    </source>
</evidence>
<feature type="transmembrane region" description="Helical" evidence="1">
    <location>
        <begin position="139"/>
        <end position="162"/>
    </location>
</feature>
<accession>A0A9D7I737</accession>
<reference evidence="3" key="1">
    <citation type="submission" date="2020-10" db="EMBL/GenBank/DDBJ databases">
        <title>Connecting structure to function with the recovery of over 1000 high-quality activated sludge metagenome-assembled genomes encoding full-length rRNA genes using long-read sequencing.</title>
        <authorList>
            <person name="Singleton C.M."/>
            <person name="Petriglieri F."/>
            <person name="Kristensen J.M."/>
            <person name="Kirkegaard R.H."/>
            <person name="Michaelsen T.Y."/>
            <person name="Andersen M.H."/>
            <person name="Karst S.M."/>
            <person name="Dueholm M.S."/>
            <person name="Nielsen P.H."/>
            <person name="Albertsen M."/>
        </authorList>
    </citation>
    <scope>NUCLEOTIDE SEQUENCE</scope>
    <source>
        <strain evidence="3">EsbW_18-Q3-R4-48_MAXAC.044</strain>
    </source>
</reference>
<dbReference type="AlphaFoldDB" id="A0A9D7I737"/>
<evidence type="ECO:0000259" key="2">
    <source>
        <dbReference type="Pfam" id="PF09835"/>
    </source>
</evidence>
<gene>
    <name evidence="3" type="ORF">IPJ48_00745</name>
</gene>